<organism evidence="2 3">
    <name type="scientific">Rubrivivax gelatinosus (strain NBRC 100245 / IL144)</name>
    <dbReference type="NCBI Taxonomy" id="983917"/>
    <lineage>
        <taxon>Bacteria</taxon>
        <taxon>Pseudomonadati</taxon>
        <taxon>Pseudomonadota</taxon>
        <taxon>Betaproteobacteria</taxon>
        <taxon>Burkholderiales</taxon>
        <taxon>Sphaerotilaceae</taxon>
        <taxon>Rubrivivax</taxon>
    </lineage>
</organism>
<evidence type="ECO:0000313" key="2">
    <source>
        <dbReference type="EMBL" id="BAL96403.1"/>
    </source>
</evidence>
<dbReference type="KEGG" id="rge:RGE_30640"/>
<name>I0HTR6_RUBGI</name>
<dbReference type="Proteomes" id="UP000007883">
    <property type="component" value="Chromosome"/>
</dbReference>
<dbReference type="HOGENOM" id="CLU_149217_0_0_4"/>
<dbReference type="PATRIC" id="fig|983917.3.peg.2989"/>
<keyword evidence="1" id="KW-0812">Transmembrane</keyword>
<keyword evidence="1" id="KW-1133">Transmembrane helix</keyword>
<proteinExistence type="predicted"/>
<evidence type="ECO:0000256" key="1">
    <source>
        <dbReference type="SAM" id="Phobius"/>
    </source>
</evidence>
<dbReference type="EMBL" id="AP012320">
    <property type="protein sequence ID" value="BAL96403.1"/>
    <property type="molecule type" value="Genomic_DNA"/>
</dbReference>
<gene>
    <name evidence="2" type="ordered locus">RGE_30640</name>
</gene>
<protein>
    <submittedName>
        <fullName evidence="2">Uncharacterized protein</fullName>
    </submittedName>
</protein>
<evidence type="ECO:0000313" key="3">
    <source>
        <dbReference type="Proteomes" id="UP000007883"/>
    </source>
</evidence>
<reference evidence="2 3" key="1">
    <citation type="journal article" date="2012" name="J. Bacteriol.">
        <title>Complete genome sequence of phototrophic betaproteobacterium Rubrivivax gelatinosus IL144.</title>
        <authorList>
            <person name="Nagashima S."/>
            <person name="Kamimura A."/>
            <person name="Shimizu T."/>
            <person name="Nakamura-isaki S."/>
            <person name="Aono E."/>
            <person name="Sakamoto K."/>
            <person name="Ichikawa N."/>
            <person name="Nakazawa H."/>
            <person name="Sekine M."/>
            <person name="Yamazaki S."/>
            <person name="Fujita N."/>
            <person name="Shimada K."/>
            <person name="Hanada S."/>
            <person name="Nagashima K.V.P."/>
        </authorList>
    </citation>
    <scope>NUCLEOTIDE SEQUENCE [LARGE SCALE GENOMIC DNA]</scope>
    <source>
        <strain evidence="3">NBRC 100245 / IL144</strain>
    </source>
</reference>
<dbReference type="eggNOG" id="ENOG5032T53">
    <property type="taxonomic scope" value="Bacteria"/>
</dbReference>
<keyword evidence="3" id="KW-1185">Reference proteome</keyword>
<feature type="transmembrane region" description="Helical" evidence="1">
    <location>
        <begin position="118"/>
        <end position="137"/>
    </location>
</feature>
<sequence>MTPPHRLPAAPQYKSRMDAACFPPIVYSLPGRLRLRDARLRREALREAVLARLDTLPALRRLRANAAAGSVVVEYDGTRIDEAAMCREVIEAVAPWLAAAVPPAAAPKPRRASRRRQFARANNLGMLASLGGSLAFAAAGAKAAHVATGTVFLGLLGVHLATHRRSLLR</sequence>
<dbReference type="AlphaFoldDB" id="I0HTR6"/>
<accession>I0HTR6</accession>
<dbReference type="Pfam" id="PF19991">
    <property type="entry name" value="HMA_2"/>
    <property type="match status" value="1"/>
</dbReference>
<keyword evidence="1" id="KW-0472">Membrane</keyword>
<feature type="transmembrane region" description="Helical" evidence="1">
    <location>
        <begin position="143"/>
        <end position="162"/>
    </location>
</feature>
<dbReference type="STRING" id="983917.RGE_30640"/>